<gene>
    <name evidence="1" type="ORF">KIN20_002684</name>
</gene>
<protein>
    <submittedName>
        <fullName evidence="1">Uncharacterized protein</fullName>
    </submittedName>
</protein>
<reference evidence="1" key="1">
    <citation type="submission" date="2021-06" db="EMBL/GenBank/DDBJ databases">
        <title>Parelaphostrongylus tenuis whole genome reference sequence.</title>
        <authorList>
            <person name="Garwood T.J."/>
            <person name="Larsen P.A."/>
            <person name="Fountain-Jones N.M."/>
            <person name="Garbe J.R."/>
            <person name="Macchietto M.G."/>
            <person name="Kania S.A."/>
            <person name="Gerhold R.W."/>
            <person name="Richards J.E."/>
            <person name="Wolf T.M."/>
        </authorList>
    </citation>
    <scope>NUCLEOTIDE SEQUENCE</scope>
    <source>
        <strain evidence="1">MNPRO001-30</strain>
        <tissue evidence="1">Meninges</tissue>
    </source>
</reference>
<evidence type="ECO:0000313" key="1">
    <source>
        <dbReference type="EMBL" id="KAJ1347587.1"/>
    </source>
</evidence>
<comment type="caution">
    <text evidence="1">The sequence shown here is derived from an EMBL/GenBank/DDBJ whole genome shotgun (WGS) entry which is preliminary data.</text>
</comment>
<proteinExistence type="predicted"/>
<accession>A0AAD5MEJ7</accession>
<dbReference type="AlphaFoldDB" id="A0AAD5MEJ7"/>
<dbReference type="EMBL" id="JAHQIW010000349">
    <property type="protein sequence ID" value="KAJ1347587.1"/>
    <property type="molecule type" value="Genomic_DNA"/>
</dbReference>
<sequence>MAVEPYAEWTFAPPAQGHKLLKDHDDHQQLIIYRETRNHLYVHLTFNEHGEEHKGRTREKKESSVSRIRVSEKATGQLMDPKLRAHLFDSTILPAL</sequence>
<keyword evidence="2" id="KW-1185">Reference proteome</keyword>
<name>A0AAD5MEJ7_PARTN</name>
<organism evidence="1 2">
    <name type="scientific">Parelaphostrongylus tenuis</name>
    <name type="common">Meningeal worm</name>
    <dbReference type="NCBI Taxonomy" id="148309"/>
    <lineage>
        <taxon>Eukaryota</taxon>
        <taxon>Metazoa</taxon>
        <taxon>Ecdysozoa</taxon>
        <taxon>Nematoda</taxon>
        <taxon>Chromadorea</taxon>
        <taxon>Rhabditida</taxon>
        <taxon>Rhabditina</taxon>
        <taxon>Rhabditomorpha</taxon>
        <taxon>Strongyloidea</taxon>
        <taxon>Metastrongylidae</taxon>
        <taxon>Parelaphostrongylus</taxon>
    </lineage>
</organism>
<dbReference type="Proteomes" id="UP001196413">
    <property type="component" value="Unassembled WGS sequence"/>
</dbReference>
<evidence type="ECO:0000313" key="2">
    <source>
        <dbReference type="Proteomes" id="UP001196413"/>
    </source>
</evidence>